<dbReference type="Pfam" id="PF02653">
    <property type="entry name" value="BPD_transp_2"/>
    <property type="match status" value="1"/>
</dbReference>
<dbReference type="PANTHER" id="PTHR47089:SF1">
    <property type="entry name" value="GUANOSINE ABC TRANSPORTER PERMEASE PROTEIN NUPP"/>
    <property type="match status" value="1"/>
</dbReference>
<feature type="transmembrane region" description="Helical" evidence="6">
    <location>
        <begin position="269"/>
        <end position="290"/>
    </location>
</feature>
<keyword evidence="3 6" id="KW-0812">Transmembrane</keyword>
<feature type="transmembrane region" description="Helical" evidence="6">
    <location>
        <begin position="244"/>
        <end position="263"/>
    </location>
</feature>
<reference evidence="7 8" key="1">
    <citation type="submission" date="2022-04" db="EMBL/GenBank/DDBJ databases">
        <authorList>
            <person name="Ye Y.-Q."/>
            <person name="Du Z.-J."/>
        </authorList>
    </citation>
    <scope>NUCLEOTIDE SEQUENCE [LARGE SCALE GENOMIC DNA]</scope>
    <source>
        <strain evidence="7 8">A6E488</strain>
    </source>
</reference>
<dbReference type="Proteomes" id="UP001320898">
    <property type="component" value="Unassembled WGS sequence"/>
</dbReference>
<feature type="transmembrane region" description="Helical" evidence="6">
    <location>
        <begin position="198"/>
        <end position="223"/>
    </location>
</feature>
<feature type="transmembrane region" description="Helical" evidence="6">
    <location>
        <begin position="328"/>
        <end position="346"/>
    </location>
</feature>
<comment type="caution">
    <text evidence="7">The sequence shown here is derived from an EMBL/GenBank/DDBJ whole genome shotgun (WGS) entry which is preliminary data.</text>
</comment>
<dbReference type="GO" id="GO:0005886">
    <property type="term" value="C:plasma membrane"/>
    <property type="evidence" value="ECO:0007669"/>
    <property type="project" value="UniProtKB-SubCell"/>
</dbReference>
<dbReference type="GO" id="GO:0022857">
    <property type="term" value="F:transmembrane transporter activity"/>
    <property type="evidence" value="ECO:0007669"/>
    <property type="project" value="InterPro"/>
</dbReference>
<evidence type="ECO:0000256" key="6">
    <source>
        <dbReference type="SAM" id="Phobius"/>
    </source>
</evidence>
<evidence type="ECO:0000313" key="8">
    <source>
        <dbReference type="Proteomes" id="UP001320898"/>
    </source>
</evidence>
<keyword evidence="5 6" id="KW-0472">Membrane</keyword>
<feature type="transmembrane region" description="Helical" evidence="6">
    <location>
        <begin position="63"/>
        <end position="81"/>
    </location>
</feature>
<keyword evidence="2" id="KW-1003">Cell membrane</keyword>
<dbReference type="PANTHER" id="PTHR47089">
    <property type="entry name" value="ABC TRANSPORTER, PERMEASE PROTEIN"/>
    <property type="match status" value="1"/>
</dbReference>
<dbReference type="CDD" id="cd06580">
    <property type="entry name" value="TM_PBP1_transp_TpRbsC_like"/>
    <property type="match status" value="1"/>
</dbReference>
<name>A0AAW5R2P6_9HYPH</name>
<proteinExistence type="predicted"/>
<gene>
    <name evidence="7" type="ORF">MUB46_19770</name>
</gene>
<accession>A0AAW5R2P6</accession>
<evidence type="ECO:0000313" key="7">
    <source>
        <dbReference type="EMBL" id="MCT8974109.1"/>
    </source>
</evidence>
<dbReference type="EMBL" id="JALIDZ010000010">
    <property type="protein sequence ID" value="MCT8974109.1"/>
    <property type="molecule type" value="Genomic_DNA"/>
</dbReference>
<dbReference type="RefSeq" id="WP_261617692.1">
    <property type="nucleotide sequence ID" value="NZ_JALIDZ010000010.1"/>
</dbReference>
<dbReference type="AlphaFoldDB" id="A0AAW5R2P6"/>
<evidence type="ECO:0000256" key="4">
    <source>
        <dbReference type="ARBA" id="ARBA00022989"/>
    </source>
</evidence>
<evidence type="ECO:0000256" key="2">
    <source>
        <dbReference type="ARBA" id="ARBA00022475"/>
    </source>
</evidence>
<organism evidence="7 8">
    <name type="scientific">Microbaculum marinisediminis</name>
    <dbReference type="NCBI Taxonomy" id="2931392"/>
    <lineage>
        <taxon>Bacteria</taxon>
        <taxon>Pseudomonadati</taxon>
        <taxon>Pseudomonadota</taxon>
        <taxon>Alphaproteobacteria</taxon>
        <taxon>Hyphomicrobiales</taxon>
        <taxon>Tepidamorphaceae</taxon>
        <taxon>Microbaculum</taxon>
    </lineage>
</organism>
<feature type="transmembrane region" description="Helical" evidence="6">
    <location>
        <begin position="297"/>
        <end position="316"/>
    </location>
</feature>
<comment type="subcellular location">
    <subcellularLocation>
        <location evidence="1">Cell membrane</location>
        <topology evidence="1">Multi-pass membrane protein</topology>
    </subcellularLocation>
</comment>
<feature type="transmembrane region" description="Helical" evidence="6">
    <location>
        <begin position="21"/>
        <end position="43"/>
    </location>
</feature>
<feature type="transmembrane region" description="Helical" evidence="6">
    <location>
        <begin position="115"/>
        <end position="138"/>
    </location>
</feature>
<evidence type="ECO:0000256" key="5">
    <source>
        <dbReference type="ARBA" id="ARBA00023136"/>
    </source>
</evidence>
<feature type="transmembrane region" description="Helical" evidence="6">
    <location>
        <begin position="93"/>
        <end position="109"/>
    </location>
</feature>
<sequence length="363" mass="38254">MRLELERRPAHSQLMTVLSPVIAIGLTLIAGAILFLLAGISPVDGLYTYFISPVTSAYSAQEVLVKASPLILIALGLALCFQANVWNIGAEGQYTLGAVFGGWLALALADVDTPLVLVVVLLAGIVGGMLWAAIPALLKTVFRANEILTSLMLTYVALLLIDYLVRGPLRDPAGYNFPESALFSSAATLPGLSSGGRLHLGVLFAFVLAIIMAFALPTTLKGFEIRTVGQAPRAARFAGFGDKGMVLFVFLASGGLAGLAGIAEVSGTLNQLLPTISPGYGFTAIIVAFLGRLNPIGIVFAGLVMSISFIGGEAAQIRLGLPLDVAKVFQGILLFFILACDTLIYYRLRLYRPRAVPAGDART</sequence>
<keyword evidence="8" id="KW-1185">Reference proteome</keyword>
<feature type="transmembrane region" description="Helical" evidence="6">
    <location>
        <begin position="147"/>
        <end position="165"/>
    </location>
</feature>
<evidence type="ECO:0000256" key="3">
    <source>
        <dbReference type="ARBA" id="ARBA00022692"/>
    </source>
</evidence>
<evidence type="ECO:0000256" key="1">
    <source>
        <dbReference type="ARBA" id="ARBA00004651"/>
    </source>
</evidence>
<dbReference type="InterPro" id="IPR001851">
    <property type="entry name" value="ABC_transp_permease"/>
</dbReference>
<protein>
    <submittedName>
        <fullName evidence="7">ABC transporter permease</fullName>
    </submittedName>
</protein>
<keyword evidence="4 6" id="KW-1133">Transmembrane helix</keyword>